<dbReference type="InterPro" id="IPR020904">
    <property type="entry name" value="Sc_DH/Rdtase_CS"/>
</dbReference>
<sequence>MNQLDFNGRHAIVTGGAAGLGFAIAQRLLASGGTVSLWDRDIAQGRQAAEKLGSGSTFVQVDVTDESSVREALESTVRRAQRVDALVNSAGITGPNTKVWEYPVDAWRQVIEVNLTGLFLCCREVVPAMMREANYGRIVNIASVAGKDGNPNASAYSASKAAVIALTKSLGKELADTGIRVNCVTPAAVKTAIFDQMTEQHIQFMLSKIPMGRFGTPEEIAAMVGWLCSEDCSFSTGAVFDLSGGRSTY</sequence>
<dbReference type="InterPro" id="IPR036291">
    <property type="entry name" value="NAD(P)-bd_dom_sf"/>
</dbReference>
<dbReference type="FunFam" id="3.40.50.720:FF:000084">
    <property type="entry name" value="Short-chain dehydrogenase reductase"/>
    <property type="match status" value="1"/>
</dbReference>
<keyword evidence="2" id="KW-0560">Oxidoreductase</keyword>
<dbReference type="InterPro" id="IPR002347">
    <property type="entry name" value="SDR_fam"/>
</dbReference>
<dbReference type="Pfam" id="PF13561">
    <property type="entry name" value="adh_short_C2"/>
    <property type="match status" value="1"/>
</dbReference>
<reference evidence="3 4" key="2">
    <citation type="submission" date="2020-06" db="EMBL/GenBank/DDBJ databases">
        <title>Ramlibacter rhizophilus sp. nov., isolated from rhizosphere soil of national flower Mugunghwa from South Korea.</title>
        <authorList>
            <person name="Zheng-Fei Y."/>
            <person name="Huan T."/>
        </authorList>
    </citation>
    <scope>NUCLEOTIDE SEQUENCE [LARGE SCALE GENOMIC DNA]</scope>
    <source>
        <strain evidence="3 4">B156</strain>
    </source>
</reference>
<dbReference type="GO" id="GO:0016491">
    <property type="term" value="F:oxidoreductase activity"/>
    <property type="evidence" value="ECO:0007669"/>
    <property type="project" value="UniProtKB-KW"/>
</dbReference>
<evidence type="ECO:0000313" key="4">
    <source>
        <dbReference type="Proteomes" id="UP000552954"/>
    </source>
</evidence>
<organism evidence="3 4">
    <name type="scientific">Ramlibacter montanisoli</name>
    <dbReference type="NCBI Taxonomy" id="2732512"/>
    <lineage>
        <taxon>Bacteria</taxon>
        <taxon>Pseudomonadati</taxon>
        <taxon>Pseudomonadota</taxon>
        <taxon>Betaproteobacteria</taxon>
        <taxon>Burkholderiales</taxon>
        <taxon>Comamonadaceae</taxon>
        <taxon>Ramlibacter</taxon>
    </lineage>
</organism>
<reference evidence="3 4" key="1">
    <citation type="submission" date="2020-05" db="EMBL/GenBank/DDBJ databases">
        <authorList>
            <person name="Khan S.A."/>
            <person name="Jeon C.O."/>
            <person name="Chun B.H."/>
        </authorList>
    </citation>
    <scope>NUCLEOTIDE SEQUENCE [LARGE SCALE GENOMIC DNA]</scope>
    <source>
        <strain evidence="3 4">B156</strain>
    </source>
</reference>
<name>A0A849K6X5_9BURK</name>
<dbReference type="Gene3D" id="3.40.50.720">
    <property type="entry name" value="NAD(P)-binding Rossmann-like Domain"/>
    <property type="match status" value="1"/>
</dbReference>
<dbReference type="PRINTS" id="PR00081">
    <property type="entry name" value="GDHRDH"/>
</dbReference>
<dbReference type="NCBIfam" id="NF005559">
    <property type="entry name" value="PRK07231.1"/>
    <property type="match status" value="1"/>
</dbReference>
<protein>
    <submittedName>
        <fullName evidence="3">SDR family oxidoreductase</fullName>
    </submittedName>
</protein>
<dbReference type="EMBL" id="JABFCS010000001">
    <property type="protein sequence ID" value="NNU44128.1"/>
    <property type="molecule type" value="Genomic_DNA"/>
</dbReference>
<dbReference type="Proteomes" id="UP000552954">
    <property type="component" value="Unassembled WGS sequence"/>
</dbReference>
<evidence type="ECO:0000256" key="2">
    <source>
        <dbReference type="ARBA" id="ARBA00023002"/>
    </source>
</evidence>
<keyword evidence="4" id="KW-1185">Reference proteome</keyword>
<dbReference type="RefSeq" id="WP_171560531.1">
    <property type="nucleotide sequence ID" value="NZ_JABFCS010000001.1"/>
</dbReference>
<dbReference type="PROSITE" id="PS00061">
    <property type="entry name" value="ADH_SHORT"/>
    <property type="match status" value="1"/>
</dbReference>
<dbReference type="SUPFAM" id="SSF51735">
    <property type="entry name" value="NAD(P)-binding Rossmann-fold domains"/>
    <property type="match status" value="1"/>
</dbReference>
<evidence type="ECO:0000313" key="3">
    <source>
        <dbReference type="EMBL" id="NNU44128.1"/>
    </source>
</evidence>
<gene>
    <name evidence="3" type="ORF">HK415_14640</name>
</gene>
<evidence type="ECO:0000256" key="1">
    <source>
        <dbReference type="ARBA" id="ARBA00006484"/>
    </source>
</evidence>
<dbReference type="AlphaFoldDB" id="A0A849K6X5"/>
<comment type="similarity">
    <text evidence="1">Belongs to the short-chain dehydrogenases/reductases (SDR) family.</text>
</comment>
<dbReference type="PANTHER" id="PTHR24321:SF15">
    <property type="entry name" value="OXIDOREDUCTASE UCPA"/>
    <property type="match status" value="1"/>
</dbReference>
<dbReference type="NCBIfam" id="NF009466">
    <property type="entry name" value="PRK12826.1-2"/>
    <property type="match status" value="1"/>
</dbReference>
<dbReference type="PRINTS" id="PR00080">
    <property type="entry name" value="SDRFAMILY"/>
</dbReference>
<dbReference type="PANTHER" id="PTHR24321">
    <property type="entry name" value="DEHYDROGENASES, SHORT CHAIN"/>
    <property type="match status" value="1"/>
</dbReference>
<accession>A0A849K6X5</accession>
<proteinExistence type="inferred from homology"/>
<comment type="caution">
    <text evidence="3">The sequence shown here is derived from an EMBL/GenBank/DDBJ whole genome shotgun (WGS) entry which is preliminary data.</text>
</comment>